<dbReference type="EMBL" id="JARQWQ010000019">
    <property type="protein sequence ID" value="KAK2565737.1"/>
    <property type="molecule type" value="Genomic_DNA"/>
</dbReference>
<dbReference type="Gene3D" id="3.30.70.270">
    <property type="match status" value="1"/>
</dbReference>
<dbReference type="Gene3D" id="3.10.10.10">
    <property type="entry name" value="HIV Type 1 Reverse Transcriptase, subunit A, domain 1"/>
    <property type="match status" value="1"/>
</dbReference>
<keyword evidence="3" id="KW-1185">Reference proteome</keyword>
<dbReference type="InterPro" id="IPR043128">
    <property type="entry name" value="Rev_trsase/Diguanyl_cyclase"/>
</dbReference>
<reference evidence="2" key="2">
    <citation type="journal article" date="2023" name="Science">
        <title>Genomic signatures of disease resistance in endangered staghorn corals.</title>
        <authorList>
            <person name="Vollmer S.V."/>
            <person name="Selwyn J.D."/>
            <person name="Despard B.A."/>
            <person name="Roesel C.L."/>
        </authorList>
    </citation>
    <scope>NUCLEOTIDE SEQUENCE</scope>
    <source>
        <strain evidence="2">K2</strain>
    </source>
</reference>
<feature type="region of interest" description="Disordered" evidence="1">
    <location>
        <begin position="75"/>
        <end position="138"/>
    </location>
</feature>
<proteinExistence type="predicted"/>
<dbReference type="InterPro" id="IPR043502">
    <property type="entry name" value="DNA/RNA_pol_sf"/>
</dbReference>
<evidence type="ECO:0000313" key="3">
    <source>
        <dbReference type="Proteomes" id="UP001249851"/>
    </source>
</evidence>
<dbReference type="AlphaFoldDB" id="A0AAD9QQV0"/>
<dbReference type="Proteomes" id="UP001249851">
    <property type="component" value="Unassembled WGS sequence"/>
</dbReference>
<name>A0AAD9QQV0_ACRCE</name>
<sequence length="138" mass="15543">MGVISKVNKATDWVNSLVIEEKKEGSLRFCLDQKYLNKSIKREHYKPLTAETISSKLNGKRISNLIHPYKTRSPFSVTTATGQHYRRNRKDLLQTGEPPPTLSVPEDNDHHTTGTDTETQTIQVPAANEQPHATAFSD</sequence>
<reference evidence="2" key="1">
    <citation type="journal article" date="2023" name="G3 (Bethesda)">
        <title>Whole genome assembly and annotation of the endangered Caribbean coral Acropora cervicornis.</title>
        <authorList>
            <person name="Selwyn J.D."/>
            <person name="Vollmer S.V."/>
        </authorList>
    </citation>
    <scope>NUCLEOTIDE SEQUENCE</scope>
    <source>
        <strain evidence="2">K2</strain>
    </source>
</reference>
<protein>
    <submittedName>
        <fullName evidence="2">Uncharacterized protein</fullName>
    </submittedName>
</protein>
<evidence type="ECO:0000256" key="1">
    <source>
        <dbReference type="SAM" id="MobiDB-lite"/>
    </source>
</evidence>
<gene>
    <name evidence="2" type="ORF">P5673_010915</name>
</gene>
<accession>A0AAD9QQV0</accession>
<comment type="caution">
    <text evidence="2">The sequence shown here is derived from an EMBL/GenBank/DDBJ whole genome shotgun (WGS) entry which is preliminary data.</text>
</comment>
<dbReference type="SUPFAM" id="SSF56672">
    <property type="entry name" value="DNA/RNA polymerases"/>
    <property type="match status" value="1"/>
</dbReference>
<organism evidence="2 3">
    <name type="scientific">Acropora cervicornis</name>
    <name type="common">Staghorn coral</name>
    <dbReference type="NCBI Taxonomy" id="6130"/>
    <lineage>
        <taxon>Eukaryota</taxon>
        <taxon>Metazoa</taxon>
        <taxon>Cnidaria</taxon>
        <taxon>Anthozoa</taxon>
        <taxon>Hexacorallia</taxon>
        <taxon>Scleractinia</taxon>
        <taxon>Astrocoeniina</taxon>
        <taxon>Acroporidae</taxon>
        <taxon>Acropora</taxon>
    </lineage>
</organism>
<evidence type="ECO:0000313" key="2">
    <source>
        <dbReference type="EMBL" id="KAK2565737.1"/>
    </source>
</evidence>